<protein>
    <submittedName>
        <fullName evidence="2">ANTAR domain-containing protein</fullName>
    </submittedName>
</protein>
<name>A0A545AZC3_9ACTN</name>
<dbReference type="SUPFAM" id="SSF55785">
    <property type="entry name" value="PYP-like sensor domain (PAS domain)"/>
    <property type="match status" value="1"/>
</dbReference>
<dbReference type="SUPFAM" id="SSF52172">
    <property type="entry name" value="CheY-like"/>
    <property type="match status" value="1"/>
</dbReference>
<evidence type="ECO:0000259" key="1">
    <source>
        <dbReference type="PROSITE" id="PS50921"/>
    </source>
</evidence>
<sequence>MSRRAVIEQAKGVFMERYGVGEEGAFARLVALSQSTNVKLVQIATDVVARSGGATGAENGRSNWIDRALDAFGEPAVVVSPIPTERGSVADFQIDHVNRAAVRWIGRPRDRMLRATTASIYPSAKASVLINVCRRALATGTLVGAPWPVADDETQADADQRRPVRVHAARVSTVVLVTWQVLSGRVTE</sequence>
<dbReference type="InParanoid" id="A0A545AZC3"/>
<dbReference type="Pfam" id="PF03861">
    <property type="entry name" value="ANTAR"/>
    <property type="match status" value="1"/>
</dbReference>
<dbReference type="Proteomes" id="UP000317982">
    <property type="component" value="Unassembled WGS sequence"/>
</dbReference>
<dbReference type="SMART" id="SM01012">
    <property type="entry name" value="ANTAR"/>
    <property type="match status" value="1"/>
</dbReference>
<reference evidence="2 3" key="1">
    <citation type="submission" date="2019-07" db="EMBL/GenBank/DDBJ databases">
        <title>Cryptosporangium phraense sp. nov., isolated from plant litter.</title>
        <authorList>
            <person name="Suriyachadkun C."/>
        </authorList>
    </citation>
    <scope>NUCLEOTIDE SEQUENCE [LARGE SCALE GENOMIC DNA]</scope>
    <source>
        <strain evidence="2 3">A-T 5661</strain>
    </source>
</reference>
<organism evidence="2 3">
    <name type="scientific">Cryptosporangium phraense</name>
    <dbReference type="NCBI Taxonomy" id="2593070"/>
    <lineage>
        <taxon>Bacteria</taxon>
        <taxon>Bacillati</taxon>
        <taxon>Actinomycetota</taxon>
        <taxon>Actinomycetes</taxon>
        <taxon>Cryptosporangiales</taxon>
        <taxon>Cryptosporangiaceae</taxon>
        <taxon>Cryptosporangium</taxon>
    </lineage>
</organism>
<evidence type="ECO:0000313" key="2">
    <source>
        <dbReference type="EMBL" id="TQS46672.1"/>
    </source>
</evidence>
<dbReference type="PROSITE" id="PS50921">
    <property type="entry name" value="ANTAR"/>
    <property type="match status" value="1"/>
</dbReference>
<dbReference type="Gene3D" id="3.30.450.20">
    <property type="entry name" value="PAS domain"/>
    <property type="match status" value="1"/>
</dbReference>
<dbReference type="InterPro" id="IPR011006">
    <property type="entry name" value="CheY-like_superfamily"/>
</dbReference>
<gene>
    <name evidence="2" type="ORF">FL583_02670</name>
</gene>
<feature type="domain" description="ANTAR" evidence="1">
    <location>
        <begin position="1"/>
        <end position="48"/>
    </location>
</feature>
<dbReference type="InterPro" id="IPR035965">
    <property type="entry name" value="PAS-like_dom_sf"/>
</dbReference>
<proteinExistence type="predicted"/>
<evidence type="ECO:0000313" key="3">
    <source>
        <dbReference type="Proteomes" id="UP000317982"/>
    </source>
</evidence>
<accession>A0A545AZC3</accession>
<dbReference type="AlphaFoldDB" id="A0A545AZC3"/>
<dbReference type="GO" id="GO:0003723">
    <property type="term" value="F:RNA binding"/>
    <property type="evidence" value="ECO:0007669"/>
    <property type="project" value="InterPro"/>
</dbReference>
<dbReference type="InterPro" id="IPR005561">
    <property type="entry name" value="ANTAR"/>
</dbReference>
<dbReference type="Gene3D" id="1.10.10.10">
    <property type="entry name" value="Winged helix-like DNA-binding domain superfamily/Winged helix DNA-binding domain"/>
    <property type="match status" value="1"/>
</dbReference>
<dbReference type="OrthoDB" id="3787288at2"/>
<comment type="caution">
    <text evidence="2">The sequence shown here is derived from an EMBL/GenBank/DDBJ whole genome shotgun (WGS) entry which is preliminary data.</text>
</comment>
<keyword evidence="3" id="KW-1185">Reference proteome</keyword>
<dbReference type="EMBL" id="VIRS01000002">
    <property type="protein sequence ID" value="TQS46672.1"/>
    <property type="molecule type" value="Genomic_DNA"/>
</dbReference>
<dbReference type="InterPro" id="IPR036388">
    <property type="entry name" value="WH-like_DNA-bd_sf"/>
</dbReference>